<evidence type="ECO:0000259" key="1">
    <source>
        <dbReference type="SMART" id="SM00829"/>
    </source>
</evidence>
<dbReference type="Pfam" id="PF08240">
    <property type="entry name" value="ADH_N"/>
    <property type="match status" value="1"/>
</dbReference>
<dbReference type="Proteomes" id="UP000581769">
    <property type="component" value="Unassembled WGS sequence"/>
</dbReference>
<dbReference type="EMBL" id="JACHMG010000001">
    <property type="protein sequence ID" value="MBB4686338.1"/>
    <property type="molecule type" value="Genomic_DNA"/>
</dbReference>
<feature type="domain" description="Enoyl reductase (ER)" evidence="1">
    <location>
        <begin position="10"/>
        <end position="324"/>
    </location>
</feature>
<dbReference type="PANTHER" id="PTHR43677:SF4">
    <property type="entry name" value="QUINONE OXIDOREDUCTASE-LIKE PROTEIN 2"/>
    <property type="match status" value="1"/>
</dbReference>
<dbReference type="InterPro" id="IPR011032">
    <property type="entry name" value="GroES-like_sf"/>
</dbReference>
<dbReference type="GO" id="GO:0016491">
    <property type="term" value="F:oxidoreductase activity"/>
    <property type="evidence" value="ECO:0007669"/>
    <property type="project" value="InterPro"/>
</dbReference>
<dbReference type="SUPFAM" id="SSF50129">
    <property type="entry name" value="GroES-like"/>
    <property type="match status" value="1"/>
</dbReference>
<dbReference type="InterPro" id="IPR013154">
    <property type="entry name" value="ADH-like_N"/>
</dbReference>
<dbReference type="PANTHER" id="PTHR43677">
    <property type="entry name" value="SHORT-CHAIN DEHYDROGENASE/REDUCTASE"/>
    <property type="match status" value="1"/>
</dbReference>
<gene>
    <name evidence="2" type="ORF">BJY18_003823</name>
</gene>
<dbReference type="SUPFAM" id="SSF51735">
    <property type="entry name" value="NAD(P)-binding Rossmann-fold domains"/>
    <property type="match status" value="1"/>
</dbReference>
<dbReference type="InterPro" id="IPR051397">
    <property type="entry name" value="Zn-ADH-like_protein"/>
</dbReference>
<evidence type="ECO:0000313" key="3">
    <source>
        <dbReference type="Proteomes" id="UP000581769"/>
    </source>
</evidence>
<proteinExistence type="predicted"/>
<name>A0A840IYW7_9PSEU</name>
<accession>A0A840IYW7</accession>
<dbReference type="InterPro" id="IPR020843">
    <property type="entry name" value="ER"/>
</dbReference>
<reference evidence="2 3" key="1">
    <citation type="submission" date="2020-08" db="EMBL/GenBank/DDBJ databases">
        <title>Sequencing the genomes of 1000 actinobacteria strains.</title>
        <authorList>
            <person name="Klenk H.-P."/>
        </authorList>
    </citation>
    <scope>NUCLEOTIDE SEQUENCE [LARGE SCALE GENOMIC DNA]</scope>
    <source>
        <strain evidence="2 3">DSM 45859</strain>
    </source>
</reference>
<dbReference type="Pfam" id="PF00107">
    <property type="entry name" value="ADH_zinc_N"/>
    <property type="match status" value="1"/>
</dbReference>
<dbReference type="InterPro" id="IPR036291">
    <property type="entry name" value="NAD(P)-bd_dom_sf"/>
</dbReference>
<dbReference type="Gene3D" id="3.90.180.10">
    <property type="entry name" value="Medium-chain alcohol dehydrogenases, catalytic domain"/>
    <property type="match status" value="1"/>
</dbReference>
<comment type="caution">
    <text evidence="2">The sequence shown here is derived from an EMBL/GenBank/DDBJ whole genome shotgun (WGS) entry which is preliminary data.</text>
</comment>
<dbReference type="InterPro" id="IPR013149">
    <property type="entry name" value="ADH-like_C"/>
</dbReference>
<dbReference type="AlphaFoldDB" id="A0A840IYW7"/>
<dbReference type="Gene3D" id="3.40.50.720">
    <property type="entry name" value="NAD(P)-binding Rossmann-like Domain"/>
    <property type="match status" value="1"/>
</dbReference>
<protein>
    <submittedName>
        <fullName evidence="2">NADPH:quinone reductase-like Zn-dependent oxidoreductase</fullName>
    </submittedName>
</protein>
<dbReference type="SMART" id="SM00829">
    <property type="entry name" value="PKS_ER"/>
    <property type="match status" value="1"/>
</dbReference>
<dbReference type="CDD" id="cd08268">
    <property type="entry name" value="MDR2"/>
    <property type="match status" value="1"/>
</dbReference>
<dbReference type="RefSeq" id="WP_184781223.1">
    <property type="nucleotide sequence ID" value="NZ_JACHMG010000001.1"/>
</dbReference>
<organism evidence="2 3">
    <name type="scientific">Amycolatopsis jiangsuensis</name>
    <dbReference type="NCBI Taxonomy" id="1181879"/>
    <lineage>
        <taxon>Bacteria</taxon>
        <taxon>Bacillati</taxon>
        <taxon>Actinomycetota</taxon>
        <taxon>Actinomycetes</taxon>
        <taxon>Pseudonocardiales</taxon>
        <taxon>Pseudonocardiaceae</taxon>
        <taxon>Amycolatopsis</taxon>
    </lineage>
</organism>
<keyword evidence="3" id="KW-1185">Reference proteome</keyword>
<sequence>MRVITFDQPGGPEVLHVTETDPAEPGPGEVRLRVEYLGINRPDALFRAGLYPVRPTLPWSRLGIEAVGVVDAIGAGVTGFAPGDRVVAGPIAQQSRHGVYGELAIVPAAEVVPAFDGVSAETTAAVWMAYFTAFGGLVETGGLRAGDHVVVTAATGGVGLAALDVANQAGAVAIAVTRSAGKRDRLLAAGAAHVVVTSDEDLEAEVRKVTGGRGAEVVFDSVGGPRFPDTAAAAADNGTVVAYGWYGAEPAALPTRWPVKILGHNGFAYSTDPAALSRIREHLARGLAAGAFRPRIDRVFEGLDQVTDAHRYLDSGHQVGKVLIKLGN</sequence>
<evidence type="ECO:0000313" key="2">
    <source>
        <dbReference type="EMBL" id="MBB4686338.1"/>
    </source>
</evidence>